<protein>
    <submittedName>
        <fullName evidence="1">3-methyladenine DNA glycosylase AlkD</fullName>
    </submittedName>
</protein>
<keyword evidence="2" id="KW-1185">Reference proteome</keyword>
<reference evidence="1 2" key="1">
    <citation type="submission" date="2019-03" db="EMBL/GenBank/DDBJ databases">
        <title>Genomic Encyclopedia of Type Strains, Phase IV (KMG-IV): sequencing the most valuable type-strain genomes for metagenomic binning, comparative biology and taxonomic classification.</title>
        <authorList>
            <person name="Goeker M."/>
        </authorList>
    </citation>
    <scope>NUCLEOTIDE SEQUENCE [LARGE SCALE GENOMIC DNA]</scope>
    <source>
        <strain evidence="1 2">LX-B</strain>
    </source>
</reference>
<dbReference type="PANTHER" id="PTHR41291:SF1">
    <property type="entry name" value="DNA ALKYLATION REPAIR PROTEIN"/>
    <property type="match status" value="1"/>
</dbReference>
<dbReference type="OrthoDB" id="9784740at2"/>
<organism evidence="1 2">
    <name type="scientific">Hydrogenispora ethanolica</name>
    <dbReference type="NCBI Taxonomy" id="1082276"/>
    <lineage>
        <taxon>Bacteria</taxon>
        <taxon>Bacillati</taxon>
        <taxon>Bacillota</taxon>
        <taxon>Hydrogenispora</taxon>
    </lineage>
</organism>
<dbReference type="AlphaFoldDB" id="A0A4R1RY74"/>
<evidence type="ECO:0000313" key="1">
    <source>
        <dbReference type="EMBL" id="TCL70932.1"/>
    </source>
</evidence>
<dbReference type="InterPro" id="IPR014825">
    <property type="entry name" value="DNA_alkylation"/>
</dbReference>
<dbReference type="CDD" id="cd06561">
    <property type="entry name" value="AlkD_like"/>
    <property type="match status" value="1"/>
</dbReference>
<dbReference type="RefSeq" id="WP_132013897.1">
    <property type="nucleotide sequence ID" value="NZ_SLUN01000008.1"/>
</dbReference>
<proteinExistence type="predicted"/>
<dbReference type="InterPro" id="IPR016024">
    <property type="entry name" value="ARM-type_fold"/>
</dbReference>
<evidence type="ECO:0000313" key="2">
    <source>
        <dbReference type="Proteomes" id="UP000295008"/>
    </source>
</evidence>
<name>A0A4R1RY74_HYDET</name>
<gene>
    <name evidence="1" type="ORF">EDC14_100879</name>
</gene>
<dbReference type="SUPFAM" id="SSF48371">
    <property type="entry name" value="ARM repeat"/>
    <property type="match status" value="1"/>
</dbReference>
<dbReference type="PANTHER" id="PTHR41291">
    <property type="entry name" value="DNA ALKYLATION REPAIR PROTEIN"/>
    <property type="match status" value="1"/>
</dbReference>
<dbReference type="Proteomes" id="UP000295008">
    <property type="component" value="Unassembled WGS sequence"/>
</dbReference>
<comment type="caution">
    <text evidence="1">The sequence shown here is derived from an EMBL/GenBank/DDBJ whole genome shotgun (WGS) entry which is preliminary data.</text>
</comment>
<sequence length="234" mass="26303">MARARMGLDEVLKNLKVAAVPRAEEGVRAGLTTRSAYGVSIPTLRKLARAIGRNHLLAQRLWEIEIRETRLLAGMIADPDQVTVELMEKWLAAVADQELCDQTCMNLFEKTCLAYSKAVEWSSRPEEFVKRAGFVMMARLAMNGRQMVDAHFLAFLPLIEKEATDNRLAVRKALSWALRKIGKRNEYLNEQAIVVALRLKQMENQSARWIAGDALRELQGAAVLERLGSRGLVS</sequence>
<dbReference type="Pfam" id="PF08713">
    <property type="entry name" value="DNA_alkylation"/>
    <property type="match status" value="1"/>
</dbReference>
<accession>A0A4R1RY74</accession>
<dbReference type="Gene3D" id="1.25.10.90">
    <property type="match status" value="1"/>
</dbReference>
<dbReference type="EMBL" id="SLUN01000008">
    <property type="protein sequence ID" value="TCL70932.1"/>
    <property type="molecule type" value="Genomic_DNA"/>
</dbReference>